<dbReference type="SUPFAM" id="SSF74788">
    <property type="entry name" value="Cullin repeat-like"/>
    <property type="match status" value="1"/>
</dbReference>
<proteinExistence type="predicted"/>
<dbReference type="InterPro" id="IPR011993">
    <property type="entry name" value="PH-like_dom_sf"/>
</dbReference>
<dbReference type="Gene3D" id="2.30.29.30">
    <property type="entry name" value="Pleckstrin-homology domain (PH domain)/Phosphotyrosine-binding domain (PTB)"/>
    <property type="match status" value="1"/>
</dbReference>
<keyword evidence="1" id="KW-1185">Reference proteome</keyword>
<reference evidence="2" key="1">
    <citation type="submission" date="2016-11" db="UniProtKB">
        <authorList>
            <consortium name="WormBaseParasite"/>
        </authorList>
    </citation>
    <scope>IDENTIFICATION</scope>
</reference>
<name>A0A1I7XNW2_HETBA</name>
<dbReference type="AlphaFoldDB" id="A0A1I7XNW2"/>
<dbReference type="Proteomes" id="UP000095283">
    <property type="component" value="Unplaced"/>
</dbReference>
<evidence type="ECO:0000313" key="1">
    <source>
        <dbReference type="Proteomes" id="UP000095283"/>
    </source>
</evidence>
<protein>
    <submittedName>
        <fullName evidence="2">Uncharacterized protein</fullName>
    </submittedName>
</protein>
<sequence>MLLDPETKQPIHKAMLILLTDRLLIESTFSLNNLAAVNVRDRESGTSAADQLLKLLVFPEQRIELVVGRYLQLRMKTFMRKRRRELPAELDDCIAHRDLDQAVELIHEWKQCSTKHPSIDAQLQLRESQTRCCSWWPKGYEESKNTINTTGKRNVCNGLIFTTSKCSATSCCKGYSSFGGTPFLCSTTLHIILSSSYGCCQRVPFTAAVLLSGIFEIIILINRNIWLVFYSYWNVSYYQVLPLCESTLFGEDDPSDLLSRLLLDHFPKLVLYAKDSEEEVLDEEEVAHI</sequence>
<accession>A0A1I7XNW2</accession>
<evidence type="ECO:0000313" key="2">
    <source>
        <dbReference type="WBParaSite" id="Hba_19477"/>
    </source>
</evidence>
<dbReference type="InterPro" id="IPR016159">
    <property type="entry name" value="Cullin_repeat-like_dom_sf"/>
</dbReference>
<dbReference type="WBParaSite" id="Hba_19477">
    <property type="protein sequence ID" value="Hba_19477"/>
    <property type="gene ID" value="Hba_19477"/>
</dbReference>
<organism evidence="1 2">
    <name type="scientific">Heterorhabditis bacteriophora</name>
    <name type="common">Entomopathogenic nematode worm</name>
    <dbReference type="NCBI Taxonomy" id="37862"/>
    <lineage>
        <taxon>Eukaryota</taxon>
        <taxon>Metazoa</taxon>
        <taxon>Ecdysozoa</taxon>
        <taxon>Nematoda</taxon>
        <taxon>Chromadorea</taxon>
        <taxon>Rhabditida</taxon>
        <taxon>Rhabditina</taxon>
        <taxon>Rhabditomorpha</taxon>
        <taxon>Strongyloidea</taxon>
        <taxon>Heterorhabditidae</taxon>
        <taxon>Heterorhabditis</taxon>
    </lineage>
</organism>